<dbReference type="SUPFAM" id="SSF53335">
    <property type="entry name" value="S-adenosyl-L-methionine-dependent methyltransferases"/>
    <property type="match status" value="1"/>
</dbReference>
<dbReference type="Gene3D" id="3.40.50.12710">
    <property type="match status" value="1"/>
</dbReference>
<evidence type="ECO:0000256" key="1">
    <source>
        <dbReference type="ARBA" id="ARBA00022603"/>
    </source>
</evidence>
<evidence type="ECO:0000313" key="3">
    <source>
        <dbReference type="EMBL" id="CAH2032301.1"/>
    </source>
</evidence>
<gene>
    <name evidence="3" type="ORF">GEAMG1_2465</name>
</gene>
<protein>
    <recommendedName>
        <fullName evidence="5">SAM-dependent methyltransferase</fullName>
    </recommendedName>
</protein>
<dbReference type="RefSeq" id="WP_305733062.1">
    <property type="nucleotide sequence ID" value="NZ_OW150024.1"/>
</dbReference>
<dbReference type="Pfam" id="PF02636">
    <property type="entry name" value="Methyltransf_28"/>
    <property type="match status" value="1"/>
</dbReference>
<evidence type="ECO:0000313" key="4">
    <source>
        <dbReference type="Proteomes" id="UP001295463"/>
    </source>
</evidence>
<evidence type="ECO:0000256" key="2">
    <source>
        <dbReference type="ARBA" id="ARBA00022679"/>
    </source>
</evidence>
<dbReference type="InterPro" id="IPR029063">
    <property type="entry name" value="SAM-dependent_MTases_sf"/>
</dbReference>
<dbReference type="Proteomes" id="UP001295463">
    <property type="component" value="Chromosome"/>
</dbReference>
<sequence>MTHQNLFDRIAARIDEQGRITFADYMAACLYEPGLGYYTSPGRKVGVEGDFYTSITVHAAYGRVVAREVAAMWRSLEQPAEFTLMEVGAGHGRLACDILDFLKEREPACYAASRPVLVEQEPTLAGAQRQVLHEHADKLRWLTPAELASGIRFRGVLYSNELLDALPVHRVLMTPEGLREIYVTREGEQLKEQLGPPSTPALAEYLSRYGMPLMPGQEAEVSLAALDWFDSVVAGLEQGFILTVDYGYAKEELYAPHRKLGTLLCYHKHRVEDNPYQLLGEQDITSHVNFSALIQRGEEQGVKTLWFGEQCRFLLAAGMVEEFEAIETSSLSEAEKLKKRLTLKRLIMPEGGMGDTFRVLVQSKGVPQAALGCLRGIGI</sequence>
<dbReference type="PANTHER" id="PTHR12049">
    <property type="entry name" value="PROTEIN ARGININE METHYLTRANSFERASE NDUFAF7, MITOCHONDRIAL"/>
    <property type="match status" value="1"/>
</dbReference>
<keyword evidence="1" id="KW-0489">Methyltransferase</keyword>
<keyword evidence="4" id="KW-1185">Reference proteome</keyword>
<accession>A0ABM9DCX6</accession>
<dbReference type="InterPro" id="IPR038375">
    <property type="entry name" value="NDUFAF7_sf"/>
</dbReference>
<dbReference type="EMBL" id="OW150024">
    <property type="protein sequence ID" value="CAH2032301.1"/>
    <property type="molecule type" value="Genomic_DNA"/>
</dbReference>
<keyword evidence="2" id="KW-0808">Transferase</keyword>
<proteinExistence type="predicted"/>
<evidence type="ECO:0008006" key="5">
    <source>
        <dbReference type="Google" id="ProtNLM"/>
    </source>
</evidence>
<name>A0ABM9DCX6_9BACT</name>
<dbReference type="InterPro" id="IPR003788">
    <property type="entry name" value="NDUFAF7"/>
</dbReference>
<organism evidence="3 4">
    <name type="scientific">Trichlorobacter ammonificans</name>
    <dbReference type="NCBI Taxonomy" id="2916410"/>
    <lineage>
        <taxon>Bacteria</taxon>
        <taxon>Pseudomonadati</taxon>
        <taxon>Thermodesulfobacteriota</taxon>
        <taxon>Desulfuromonadia</taxon>
        <taxon>Geobacterales</taxon>
        <taxon>Geobacteraceae</taxon>
        <taxon>Trichlorobacter</taxon>
    </lineage>
</organism>
<dbReference type="PANTHER" id="PTHR12049:SF7">
    <property type="entry name" value="PROTEIN ARGININE METHYLTRANSFERASE NDUFAF7, MITOCHONDRIAL"/>
    <property type="match status" value="1"/>
</dbReference>
<reference evidence="3 4" key="1">
    <citation type="submission" date="2022-03" db="EMBL/GenBank/DDBJ databases">
        <authorList>
            <person name="Koch H."/>
        </authorList>
    </citation>
    <scope>NUCLEOTIDE SEQUENCE [LARGE SCALE GENOMIC DNA]</scope>
    <source>
        <strain evidence="3 4">G1</strain>
    </source>
</reference>